<sequence length="182" mass="19166">MGGVAPGWGLVSGIVYTGWKAAALAAAKKLAAEAGAAMGKAAGDAEGLAIVIKEVESQFRLSTIGVKDLGLVLNGTNYTDVSNITTFIFTKYRGSCFPSASVPGVPLGPSRIPVNDWPFCSAMSEKLSTKRIYSYTGDSMQEFIKEYVKPIVSQAKTVAEATKTQVTSETTATLTDLKTGVW</sequence>
<evidence type="ECO:0000313" key="2">
    <source>
        <dbReference type="Proteomes" id="UP000030708"/>
    </source>
</evidence>
<dbReference type="AlphaFoldDB" id="A0A024VVX4"/>
<evidence type="ECO:0000313" key="1">
    <source>
        <dbReference type="EMBL" id="ETW32864.1"/>
    </source>
</evidence>
<proteinExistence type="predicted"/>
<dbReference type="InterPro" id="IPR006373">
    <property type="entry name" value="VSA_Rifin"/>
</dbReference>
<gene>
    <name evidence="1" type="ORF">PFTANZ_06417</name>
</gene>
<reference evidence="1 2" key="1">
    <citation type="submission" date="2013-02" db="EMBL/GenBank/DDBJ databases">
        <title>The Genome Annotation of Plasmodium falciparum Tanzania (2000708).</title>
        <authorList>
            <consortium name="The Broad Institute Genome Sequencing Platform"/>
            <consortium name="The Broad Institute Genome Sequencing Center for Infectious Disease"/>
            <person name="Neafsey D."/>
            <person name="Hoffman S."/>
            <person name="Volkman S."/>
            <person name="Rosenthal P."/>
            <person name="Walker B."/>
            <person name="Young S.K."/>
            <person name="Zeng Q."/>
            <person name="Gargeya S."/>
            <person name="Fitzgerald M."/>
            <person name="Haas B."/>
            <person name="Abouelleil A."/>
            <person name="Allen A.W."/>
            <person name="Alvarado L."/>
            <person name="Arachchi H.M."/>
            <person name="Berlin A.M."/>
            <person name="Chapman S.B."/>
            <person name="Gainer-Dewar J."/>
            <person name="Goldberg J."/>
            <person name="Griggs A."/>
            <person name="Gujja S."/>
            <person name="Hansen M."/>
            <person name="Howarth C."/>
            <person name="Imamovic A."/>
            <person name="Ireland A."/>
            <person name="Larimer J."/>
            <person name="McCowan C."/>
            <person name="Murphy C."/>
            <person name="Pearson M."/>
            <person name="Poon T.W."/>
            <person name="Priest M."/>
            <person name="Roberts A."/>
            <person name="Saif S."/>
            <person name="Shea T."/>
            <person name="Sisk P."/>
            <person name="Sykes S."/>
            <person name="Wortman J."/>
            <person name="Nusbaum C."/>
            <person name="Birren B."/>
        </authorList>
    </citation>
    <scope>NUCLEOTIDE SEQUENCE [LARGE SCALE GENOMIC DNA]</scope>
    <source>
        <strain evidence="2">Tanzania (2000708)</strain>
    </source>
</reference>
<evidence type="ECO:0008006" key="3">
    <source>
        <dbReference type="Google" id="ProtNLM"/>
    </source>
</evidence>
<dbReference type="Pfam" id="PF02009">
    <property type="entry name" value="RIFIN"/>
    <property type="match status" value="1"/>
</dbReference>
<organism evidence="1 2">
    <name type="scientific">Plasmodium falciparum Tanzania</name>
    <name type="common">2000708</name>
    <dbReference type="NCBI Taxonomy" id="1036725"/>
    <lineage>
        <taxon>Eukaryota</taxon>
        <taxon>Sar</taxon>
        <taxon>Alveolata</taxon>
        <taxon>Apicomplexa</taxon>
        <taxon>Aconoidasida</taxon>
        <taxon>Haemosporida</taxon>
        <taxon>Plasmodiidae</taxon>
        <taxon>Plasmodium</taxon>
        <taxon>Plasmodium (Laverania)</taxon>
    </lineage>
</organism>
<dbReference type="EMBL" id="KI927021">
    <property type="protein sequence ID" value="ETW32864.1"/>
    <property type="molecule type" value="Genomic_DNA"/>
</dbReference>
<accession>A0A024VVX4</accession>
<reference evidence="1 2" key="2">
    <citation type="submission" date="2013-02" db="EMBL/GenBank/DDBJ databases">
        <title>The Genome Sequence of Plasmodium falciparum Tanzania (2000708).</title>
        <authorList>
            <consortium name="The Broad Institute Genome Sequencing Platform"/>
            <consortium name="The Broad Institute Genome Sequencing Center for Infectious Disease"/>
            <person name="Neafsey D."/>
            <person name="Cheeseman I."/>
            <person name="Volkman S."/>
            <person name="Adams J."/>
            <person name="Walker B."/>
            <person name="Young S.K."/>
            <person name="Zeng Q."/>
            <person name="Gargeya S."/>
            <person name="Fitzgerald M."/>
            <person name="Haas B."/>
            <person name="Abouelleil A."/>
            <person name="Alvarado L."/>
            <person name="Arachchi H.M."/>
            <person name="Berlin A.M."/>
            <person name="Chapman S.B."/>
            <person name="Dewar J."/>
            <person name="Goldberg J."/>
            <person name="Griggs A."/>
            <person name="Gujja S."/>
            <person name="Hansen M."/>
            <person name="Howarth C."/>
            <person name="Imamovic A."/>
            <person name="Larimer J."/>
            <person name="McCowan C."/>
            <person name="Murphy C."/>
            <person name="Neiman D."/>
            <person name="Pearson M."/>
            <person name="Priest M."/>
            <person name="Roberts A."/>
            <person name="Saif S."/>
            <person name="Shea T."/>
            <person name="Sisk P."/>
            <person name="Sykes S."/>
            <person name="Wortman J."/>
            <person name="Nusbaum C."/>
            <person name="Birren B."/>
        </authorList>
    </citation>
    <scope>NUCLEOTIDE SEQUENCE [LARGE SCALE GENOMIC DNA]</scope>
    <source>
        <strain evidence="2">Tanzania (2000708)</strain>
    </source>
</reference>
<protein>
    <recommendedName>
        <fullName evidence="3">Surface antigen</fullName>
    </recommendedName>
</protein>
<dbReference type="Proteomes" id="UP000030708">
    <property type="component" value="Unassembled WGS sequence"/>
</dbReference>
<name>A0A024VVX4_PLAFA</name>